<sequence>MDSAPPDAVELVDRDNNNDDQWTESGRGQHSLPKADTGKEAWLFLICCFVLEAFIWGMPFSYGVFQVYYVHHSLFANSASGIAAIGTTQTGIMYLCTPLLALLMQRWPQTRRPGMFAGAAVIVASMVAASFCNSVGGLLATQGVMYALGGMTLYYPAMVYVDEWFIARKGMAYGVMWAGSGSAGVVVPFLLQWLLDAYGFRTALRVWAVILAIGVTPCLFWVKGRLPITTSNALRPVDFGFMTQLPFWFFLSGTILQSFAFFLPPLWLPSFAADLGLPRFAGSLGLAFINLATCFGAFLVGLLVDRYHISVAVSIVTVGQIVAIFVFWGLTSSQAMLYVFALTWGLFGGGFSSTWSGYAHAVGKSTPNGHVEAGLLLSLMAAGRGVGAVITGPLSEKLLDVGWNSHAKFAYGTDYGVLIIFSGIFATLGGAAAVGKWLRLL</sequence>
<keyword evidence="7" id="KW-1185">Reference proteome</keyword>
<feature type="transmembrane region" description="Helical" evidence="4">
    <location>
        <begin position="115"/>
        <end position="138"/>
    </location>
</feature>
<evidence type="ECO:0000256" key="2">
    <source>
        <dbReference type="ARBA" id="ARBA00006727"/>
    </source>
</evidence>
<evidence type="ECO:0000313" key="7">
    <source>
        <dbReference type="Proteomes" id="UP001271007"/>
    </source>
</evidence>
<name>A0AAJ0DRN2_9PEZI</name>
<dbReference type="PANTHER" id="PTHR11360:SF287">
    <property type="entry name" value="MFS MONOCARBOXYLATE TRANSPORTER"/>
    <property type="match status" value="1"/>
</dbReference>
<dbReference type="Gene3D" id="1.20.1250.20">
    <property type="entry name" value="MFS general substrate transporter like domains"/>
    <property type="match status" value="2"/>
</dbReference>
<comment type="caution">
    <text evidence="6">The sequence shown here is derived from an EMBL/GenBank/DDBJ whole genome shotgun (WGS) entry which is preliminary data.</text>
</comment>
<feature type="domain" description="Major facilitator superfamily (MFS) profile" evidence="5">
    <location>
        <begin position="246"/>
        <end position="441"/>
    </location>
</feature>
<feature type="transmembrane region" description="Helical" evidence="4">
    <location>
        <begin position="245"/>
        <end position="268"/>
    </location>
</feature>
<dbReference type="InterPro" id="IPR020846">
    <property type="entry name" value="MFS_dom"/>
</dbReference>
<feature type="transmembrane region" description="Helical" evidence="4">
    <location>
        <begin position="415"/>
        <end position="438"/>
    </location>
</feature>
<feature type="compositionally biased region" description="Polar residues" evidence="3">
    <location>
        <begin position="19"/>
        <end position="28"/>
    </location>
</feature>
<dbReference type="PANTHER" id="PTHR11360">
    <property type="entry name" value="MONOCARBOXYLATE TRANSPORTER"/>
    <property type="match status" value="1"/>
</dbReference>
<keyword evidence="4" id="KW-0472">Membrane</keyword>
<dbReference type="Pfam" id="PF07690">
    <property type="entry name" value="MFS_1"/>
    <property type="match status" value="1"/>
</dbReference>
<feature type="transmembrane region" description="Helical" evidence="4">
    <location>
        <begin position="41"/>
        <end position="62"/>
    </location>
</feature>
<feature type="region of interest" description="Disordered" evidence="3">
    <location>
        <begin position="1"/>
        <end position="33"/>
    </location>
</feature>
<dbReference type="PROSITE" id="PS50850">
    <property type="entry name" value="MFS"/>
    <property type="match status" value="1"/>
</dbReference>
<proteinExistence type="inferred from homology"/>
<evidence type="ECO:0000256" key="1">
    <source>
        <dbReference type="ARBA" id="ARBA00004141"/>
    </source>
</evidence>
<reference evidence="6" key="1">
    <citation type="submission" date="2023-04" db="EMBL/GenBank/DDBJ databases">
        <title>Black Yeasts Isolated from many extreme environments.</title>
        <authorList>
            <person name="Coleine C."/>
            <person name="Stajich J.E."/>
            <person name="Selbmann L."/>
        </authorList>
    </citation>
    <scope>NUCLEOTIDE SEQUENCE</scope>
    <source>
        <strain evidence="6">CCFEE 5312</strain>
    </source>
</reference>
<evidence type="ECO:0000259" key="5">
    <source>
        <dbReference type="PROSITE" id="PS50850"/>
    </source>
</evidence>
<dbReference type="AlphaFoldDB" id="A0AAJ0DRN2"/>
<feature type="transmembrane region" description="Helical" evidence="4">
    <location>
        <begin position="206"/>
        <end position="224"/>
    </location>
</feature>
<dbReference type="InterPro" id="IPR050327">
    <property type="entry name" value="Proton-linked_MCT"/>
</dbReference>
<feature type="transmembrane region" description="Helical" evidence="4">
    <location>
        <begin position="336"/>
        <end position="361"/>
    </location>
</feature>
<accession>A0AAJ0DRN2</accession>
<evidence type="ECO:0000256" key="4">
    <source>
        <dbReference type="SAM" id="Phobius"/>
    </source>
</evidence>
<protein>
    <recommendedName>
        <fullName evidence="5">Major facilitator superfamily (MFS) profile domain-containing protein</fullName>
    </recommendedName>
</protein>
<dbReference type="SUPFAM" id="SSF103473">
    <property type="entry name" value="MFS general substrate transporter"/>
    <property type="match status" value="1"/>
</dbReference>
<feature type="transmembrane region" description="Helical" evidence="4">
    <location>
        <begin position="311"/>
        <end position="330"/>
    </location>
</feature>
<evidence type="ECO:0000256" key="3">
    <source>
        <dbReference type="SAM" id="MobiDB-lite"/>
    </source>
</evidence>
<keyword evidence="4" id="KW-0812">Transmembrane</keyword>
<feature type="transmembrane region" description="Helical" evidence="4">
    <location>
        <begin position="82"/>
        <end position="103"/>
    </location>
</feature>
<dbReference type="Proteomes" id="UP001271007">
    <property type="component" value="Unassembled WGS sequence"/>
</dbReference>
<feature type="transmembrane region" description="Helical" evidence="4">
    <location>
        <begin position="373"/>
        <end position="395"/>
    </location>
</feature>
<gene>
    <name evidence="6" type="ORF">LTR09_004083</name>
</gene>
<organism evidence="6 7">
    <name type="scientific">Extremus antarcticus</name>
    <dbReference type="NCBI Taxonomy" id="702011"/>
    <lineage>
        <taxon>Eukaryota</taxon>
        <taxon>Fungi</taxon>
        <taxon>Dikarya</taxon>
        <taxon>Ascomycota</taxon>
        <taxon>Pezizomycotina</taxon>
        <taxon>Dothideomycetes</taxon>
        <taxon>Dothideomycetidae</taxon>
        <taxon>Mycosphaerellales</taxon>
        <taxon>Extremaceae</taxon>
        <taxon>Extremus</taxon>
    </lineage>
</organism>
<dbReference type="InterPro" id="IPR036259">
    <property type="entry name" value="MFS_trans_sf"/>
</dbReference>
<dbReference type="EMBL" id="JAWDJX010000010">
    <property type="protein sequence ID" value="KAK3054924.1"/>
    <property type="molecule type" value="Genomic_DNA"/>
</dbReference>
<comment type="similarity">
    <text evidence="2">Belongs to the major facilitator superfamily. Monocarboxylate porter (TC 2.A.1.13) family.</text>
</comment>
<evidence type="ECO:0000313" key="6">
    <source>
        <dbReference type="EMBL" id="KAK3054924.1"/>
    </source>
</evidence>
<dbReference type="GO" id="GO:0015108">
    <property type="term" value="F:chloride transmembrane transporter activity"/>
    <property type="evidence" value="ECO:0007669"/>
    <property type="project" value="InterPro"/>
</dbReference>
<comment type="subcellular location">
    <subcellularLocation>
        <location evidence="1">Membrane</location>
        <topology evidence="1">Multi-pass membrane protein</topology>
    </subcellularLocation>
</comment>
<feature type="transmembrane region" description="Helical" evidence="4">
    <location>
        <begin position="280"/>
        <end position="304"/>
    </location>
</feature>
<keyword evidence="4" id="KW-1133">Transmembrane helix</keyword>
<feature type="transmembrane region" description="Helical" evidence="4">
    <location>
        <begin position="144"/>
        <end position="161"/>
    </location>
</feature>
<feature type="transmembrane region" description="Helical" evidence="4">
    <location>
        <begin position="173"/>
        <end position="194"/>
    </location>
</feature>
<dbReference type="PRINTS" id="PR00762">
    <property type="entry name" value="CLCHANNEL"/>
</dbReference>
<dbReference type="InterPro" id="IPR001807">
    <property type="entry name" value="ClC"/>
</dbReference>
<dbReference type="GO" id="GO:0016020">
    <property type="term" value="C:membrane"/>
    <property type="evidence" value="ECO:0007669"/>
    <property type="project" value="UniProtKB-SubCell"/>
</dbReference>
<dbReference type="InterPro" id="IPR011701">
    <property type="entry name" value="MFS"/>
</dbReference>